<dbReference type="Gene3D" id="3.30.40.10">
    <property type="entry name" value="Zinc/RING finger domain, C3HC4 (zinc finger)"/>
    <property type="match status" value="1"/>
</dbReference>
<evidence type="ECO:0000256" key="1">
    <source>
        <dbReference type="SAM" id="MobiDB-lite"/>
    </source>
</evidence>
<feature type="signal peptide" evidence="3">
    <location>
        <begin position="1"/>
        <end position="15"/>
    </location>
</feature>
<dbReference type="InterPro" id="IPR013083">
    <property type="entry name" value="Znf_RING/FYVE/PHD"/>
</dbReference>
<evidence type="ECO:0000256" key="3">
    <source>
        <dbReference type="SAM" id="SignalP"/>
    </source>
</evidence>
<reference evidence="4" key="1">
    <citation type="journal article" date="2010" name="Science">
        <title>Plasticity of animal genome architecture unmasked by rapid evolution of a pelagic tunicate.</title>
        <authorList>
            <person name="Denoeud F."/>
            <person name="Henriet S."/>
            <person name="Mungpakdee S."/>
            <person name="Aury J.M."/>
            <person name="Da Silva C."/>
            <person name="Brinkmann H."/>
            <person name="Mikhaleva J."/>
            <person name="Olsen L.C."/>
            <person name="Jubin C."/>
            <person name="Canestro C."/>
            <person name="Bouquet J.M."/>
            <person name="Danks G."/>
            <person name="Poulain J."/>
            <person name="Campsteijn C."/>
            <person name="Adamski M."/>
            <person name="Cross I."/>
            <person name="Yadetie F."/>
            <person name="Muffato M."/>
            <person name="Louis A."/>
            <person name="Butcher S."/>
            <person name="Tsagkogeorga G."/>
            <person name="Konrad A."/>
            <person name="Singh S."/>
            <person name="Jensen M.F."/>
            <person name="Cong E.H."/>
            <person name="Eikeseth-Otteraa H."/>
            <person name="Noel B."/>
            <person name="Anthouard V."/>
            <person name="Porcel B.M."/>
            <person name="Kachouri-Lafond R."/>
            <person name="Nishino A."/>
            <person name="Ugolini M."/>
            <person name="Chourrout P."/>
            <person name="Nishida H."/>
            <person name="Aasland R."/>
            <person name="Huzurbazar S."/>
            <person name="Westhof E."/>
            <person name="Delsuc F."/>
            <person name="Lehrach H."/>
            <person name="Reinhardt R."/>
            <person name="Weissenbach J."/>
            <person name="Roy S.W."/>
            <person name="Artiguenave F."/>
            <person name="Postlethwait J.H."/>
            <person name="Manak J.R."/>
            <person name="Thompson E.M."/>
            <person name="Jaillon O."/>
            <person name="Du Pasquier L."/>
            <person name="Boudinot P."/>
            <person name="Liberles D.A."/>
            <person name="Volff J.N."/>
            <person name="Philippe H."/>
            <person name="Lenhard B."/>
            <person name="Roest Crollius H."/>
            <person name="Wincker P."/>
            <person name="Chourrout D."/>
        </authorList>
    </citation>
    <scope>NUCLEOTIDE SEQUENCE [LARGE SCALE GENOMIC DNA]</scope>
</reference>
<keyword evidence="3" id="KW-0732">Signal</keyword>
<gene>
    <name evidence="4" type="ORF">GSOID_T00027424001</name>
</gene>
<feature type="transmembrane region" description="Helical" evidence="2">
    <location>
        <begin position="354"/>
        <end position="381"/>
    </location>
</feature>
<feature type="compositionally biased region" description="Polar residues" evidence="1">
    <location>
        <begin position="440"/>
        <end position="459"/>
    </location>
</feature>
<feature type="chain" id="PRO_5012090482" description="RING-type domain-containing protein" evidence="3">
    <location>
        <begin position="16"/>
        <end position="635"/>
    </location>
</feature>
<keyword evidence="2" id="KW-1133">Transmembrane helix</keyword>
<dbReference type="Proteomes" id="UP000011014">
    <property type="component" value="Unassembled WGS sequence"/>
</dbReference>
<feature type="region of interest" description="Disordered" evidence="1">
    <location>
        <begin position="421"/>
        <end position="466"/>
    </location>
</feature>
<evidence type="ECO:0008006" key="5">
    <source>
        <dbReference type="Google" id="ProtNLM"/>
    </source>
</evidence>
<proteinExistence type="predicted"/>
<sequence length="635" mass="69831">MVLLALLAIISIANAEEDKIEIDFQKPIGIKEESLELNCRYRLPATSTLKEIYFILGEFSLDASDIIVKAEGTSGPRHWYGDWEQRAELEHNEDLDGWRVALLRIAAAALEYDQAKFTCGVNAEDILSLSEKAIVTAEVQVRPDDLVFQHEIKEKTLFVSCGAENGKPFASSSIMIDESLGRTISGDGVVNASYQLTPAFDGKAVTCSVTHPTYDDSSIVQDFKLGAPRPSSSCGQTQTEACETVESGELAIVAVEMTREGDECSFFVTSTSPTLQPPAKLRWEGPEENPSFEFESVVGASVNFTTSAFDNTTAISVVAESILGASAVAFVFREHCLPIPTTTAAVSPDDEAEMAGAIVAAIVLGSLAVVFIIAAAIYFTCFNKHEEAYRPNEKDSDLDDITSSVDLNEVAETKKTASVKRSKSGTWNVPSGEENASLLGPSNSLRSAPKRTTSTQTLPESEKPKFASSAEKSLTIQKKHLYVCISTESLLLFQCCRELVCNSCISQCMKMEYARDLICPLCERRPSPPRLVLPPSKFIQNAIDVSMLVCKVEGCNEIFPFKDKENHRKRCPSEKCIHCEETYFASNKTKHLKECLPFLNNERRRLMIACDNLVAGLRDYNEYAEVTENISDLVL</sequence>
<keyword evidence="2" id="KW-0812">Transmembrane</keyword>
<organism evidence="4">
    <name type="scientific">Oikopleura dioica</name>
    <name type="common">Tunicate</name>
    <dbReference type="NCBI Taxonomy" id="34765"/>
    <lineage>
        <taxon>Eukaryota</taxon>
        <taxon>Metazoa</taxon>
        <taxon>Chordata</taxon>
        <taxon>Tunicata</taxon>
        <taxon>Appendicularia</taxon>
        <taxon>Copelata</taxon>
        <taxon>Oikopleuridae</taxon>
        <taxon>Oikopleura</taxon>
    </lineage>
</organism>
<accession>E4YJD7</accession>
<evidence type="ECO:0000313" key="4">
    <source>
        <dbReference type="EMBL" id="CBY35598.1"/>
    </source>
</evidence>
<evidence type="ECO:0000256" key="2">
    <source>
        <dbReference type="SAM" id="Phobius"/>
    </source>
</evidence>
<protein>
    <recommendedName>
        <fullName evidence="5">RING-type domain-containing protein</fullName>
    </recommendedName>
</protein>
<dbReference type="EMBL" id="FN654651">
    <property type="protein sequence ID" value="CBY35598.1"/>
    <property type="molecule type" value="Genomic_DNA"/>
</dbReference>
<name>E4YJD7_OIKDI</name>
<keyword evidence="2" id="KW-0472">Membrane</keyword>
<dbReference type="AlphaFoldDB" id="E4YJD7"/>